<sequence>MSSKQLTPGQLKVLSHEVSFNTTDTDPVNLIAAVKSLLKQTGASDETKYLVRQQVTALVMAHKLRVIISSAE</sequence>
<organism evidence="3">
    <name type="scientific">Schistocephalus solidus</name>
    <name type="common">Tapeworm</name>
    <dbReference type="NCBI Taxonomy" id="70667"/>
    <lineage>
        <taxon>Eukaryota</taxon>
        <taxon>Metazoa</taxon>
        <taxon>Spiralia</taxon>
        <taxon>Lophotrochozoa</taxon>
        <taxon>Platyhelminthes</taxon>
        <taxon>Cestoda</taxon>
        <taxon>Eucestoda</taxon>
        <taxon>Diphyllobothriidea</taxon>
        <taxon>Diphyllobothriidae</taxon>
        <taxon>Schistocephalus</taxon>
    </lineage>
</organism>
<dbReference type="Proteomes" id="UP000275846">
    <property type="component" value="Unassembled WGS sequence"/>
</dbReference>
<evidence type="ECO:0000313" key="1">
    <source>
        <dbReference type="EMBL" id="VDL92137.1"/>
    </source>
</evidence>
<dbReference type="AlphaFoldDB" id="A0A183SNF4"/>
<accession>A0A183SNF4</accession>
<evidence type="ECO:0000313" key="2">
    <source>
        <dbReference type="Proteomes" id="UP000275846"/>
    </source>
</evidence>
<reference evidence="1 2" key="2">
    <citation type="submission" date="2018-11" db="EMBL/GenBank/DDBJ databases">
        <authorList>
            <consortium name="Pathogen Informatics"/>
        </authorList>
    </citation>
    <scope>NUCLEOTIDE SEQUENCE [LARGE SCALE GENOMIC DNA]</scope>
    <source>
        <strain evidence="1 2">NST_G2</strain>
    </source>
</reference>
<proteinExistence type="predicted"/>
<gene>
    <name evidence="1" type="ORF">SSLN_LOCUS5752</name>
</gene>
<reference evidence="3" key="1">
    <citation type="submission" date="2016-06" db="UniProtKB">
        <authorList>
            <consortium name="WormBaseParasite"/>
        </authorList>
    </citation>
    <scope>IDENTIFICATION</scope>
</reference>
<dbReference type="WBParaSite" id="SSLN_0000593901-mRNA-1">
    <property type="protein sequence ID" value="SSLN_0000593901-mRNA-1"/>
    <property type="gene ID" value="SSLN_0000593901"/>
</dbReference>
<evidence type="ECO:0000313" key="3">
    <source>
        <dbReference type="WBParaSite" id="SSLN_0000593901-mRNA-1"/>
    </source>
</evidence>
<protein>
    <submittedName>
        <fullName evidence="3">Ribonucloprotein</fullName>
    </submittedName>
</protein>
<dbReference type="EMBL" id="UYSU01033386">
    <property type="protein sequence ID" value="VDL92137.1"/>
    <property type="molecule type" value="Genomic_DNA"/>
</dbReference>
<keyword evidence="2" id="KW-1185">Reference proteome</keyword>
<name>A0A183SNF4_SCHSO</name>